<reference evidence="10 11" key="1">
    <citation type="journal article" date="2005" name="Nature">
        <title>The genome sequence of the rice blast fungus Magnaporthe grisea.</title>
        <authorList>
            <person name="Dean R.A."/>
            <person name="Talbot N.J."/>
            <person name="Ebbole D.J."/>
            <person name="Farman M.L."/>
            <person name="Mitchell T.K."/>
            <person name="Orbach M.J."/>
            <person name="Thon M."/>
            <person name="Kulkarni R."/>
            <person name="Xu J.R."/>
            <person name="Pan H."/>
            <person name="Read N.D."/>
            <person name="Lee Y.H."/>
            <person name="Carbone I."/>
            <person name="Brown D."/>
            <person name="Oh Y.Y."/>
            <person name="Donofrio N."/>
            <person name="Jeong J.S."/>
            <person name="Soanes D.M."/>
            <person name="Djonovic S."/>
            <person name="Kolomiets E."/>
            <person name="Rehmeyer C."/>
            <person name="Li W."/>
            <person name="Harding M."/>
            <person name="Kim S."/>
            <person name="Lebrun M.H."/>
            <person name="Bohnert H."/>
            <person name="Coughlan S."/>
            <person name="Butler J."/>
            <person name="Calvo S."/>
            <person name="Ma L.J."/>
            <person name="Nicol R."/>
            <person name="Purcell S."/>
            <person name="Nusbaum C."/>
            <person name="Galagan J.E."/>
            <person name="Birren B.W."/>
        </authorList>
    </citation>
    <scope>NUCLEOTIDE SEQUENCE [LARGE SCALE GENOMIC DNA]</scope>
    <source>
        <strain evidence="11">70-15 / ATCC MYA-4617 / FGSC 8958</strain>
    </source>
</reference>
<dbReference type="OrthoDB" id="5296287at2759"/>
<evidence type="ECO:0000313" key="10">
    <source>
        <dbReference type="EMBL" id="EHA55830.1"/>
    </source>
</evidence>
<dbReference type="RefSeq" id="XP_003715637.1">
    <property type="nucleotide sequence ID" value="XM_003715589.1"/>
</dbReference>
<name>G4MVW2_PYRO7</name>
<feature type="transmembrane region" description="Helical" evidence="8">
    <location>
        <begin position="274"/>
        <end position="294"/>
    </location>
</feature>
<feature type="transmembrane region" description="Helical" evidence="8">
    <location>
        <begin position="438"/>
        <end position="460"/>
    </location>
</feature>
<dbReference type="InterPro" id="IPR050360">
    <property type="entry name" value="MFS_Sugar_Transporters"/>
</dbReference>
<dbReference type="GeneID" id="2676323"/>
<dbReference type="KEGG" id="mgr:MGG_10816"/>
<feature type="transmembrane region" description="Helical" evidence="8">
    <location>
        <begin position="577"/>
        <end position="596"/>
    </location>
</feature>
<dbReference type="PANTHER" id="PTHR48022:SF59">
    <property type="entry name" value="MAJOR FACILITATOR SUPERFAMILY (MFS) PROFILE DOMAIN-CONTAINING PROTEIN"/>
    <property type="match status" value="1"/>
</dbReference>
<feature type="transmembrane region" description="Helical" evidence="8">
    <location>
        <begin position="469"/>
        <end position="489"/>
    </location>
</feature>
<dbReference type="eggNOG" id="KOG0254">
    <property type="taxonomic scope" value="Eukaryota"/>
</dbReference>
<dbReference type="InterPro" id="IPR036259">
    <property type="entry name" value="MFS_trans_sf"/>
</dbReference>
<dbReference type="EMBL" id="CM001232">
    <property type="protein sequence ID" value="EHA55830.1"/>
    <property type="molecule type" value="Genomic_DNA"/>
</dbReference>
<organism evidence="10 11">
    <name type="scientific">Pyricularia oryzae (strain 70-15 / ATCC MYA-4617 / FGSC 8958)</name>
    <name type="common">Rice blast fungus</name>
    <name type="synonym">Magnaporthe oryzae</name>
    <dbReference type="NCBI Taxonomy" id="242507"/>
    <lineage>
        <taxon>Eukaryota</taxon>
        <taxon>Fungi</taxon>
        <taxon>Dikarya</taxon>
        <taxon>Ascomycota</taxon>
        <taxon>Pezizomycotina</taxon>
        <taxon>Sordariomycetes</taxon>
        <taxon>Sordariomycetidae</taxon>
        <taxon>Magnaporthales</taxon>
        <taxon>Pyriculariaceae</taxon>
        <taxon>Pyricularia</taxon>
    </lineage>
</organism>
<dbReference type="Pfam" id="PF00083">
    <property type="entry name" value="Sugar_tr"/>
    <property type="match status" value="1"/>
</dbReference>
<keyword evidence="3" id="KW-0813">Transport</keyword>
<dbReference type="Proteomes" id="UP000009058">
    <property type="component" value="Chromosome 2"/>
</dbReference>
<dbReference type="PRINTS" id="PR00171">
    <property type="entry name" value="SUGRTRNSPORT"/>
</dbReference>
<feature type="transmembrane region" description="Helical" evidence="8">
    <location>
        <begin position="306"/>
        <end position="326"/>
    </location>
</feature>
<evidence type="ECO:0000313" key="11">
    <source>
        <dbReference type="Proteomes" id="UP000009058"/>
    </source>
</evidence>
<dbReference type="AlphaFoldDB" id="G4MVW2"/>
<dbReference type="InterPro" id="IPR005828">
    <property type="entry name" value="MFS_sugar_transport-like"/>
</dbReference>
<evidence type="ECO:0000256" key="2">
    <source>
        <dbReference type="ARBA" id="ARBA00010992"/>
    </source>
</evidence>
<dbReference type="GO" id="GO:0016020">
    <property type="term" value="C:membrane"/>
    <property type="evidence" value="ECO:0007669"/>
    <property type="project" value="UniProtKB-SubCell"/>
</dbReference>
<feature type="transmembrane region" description="Helical" evidence="8">
    <location>
        <begin position="400"/>
        <end position="418"/>
    </location>
</feature>
<dbReference type="GO" id="GO:0005351">
    <property type="term" value="F:carbohydrate:proton symporter activity"/>
    <property type="evidence" value="ECO:0007669"/>
    <property type="project" value="TreeGrafter"/>
</dbReference>
<comment type="subcellular location">
    <subcellularLocation>
        <location evidence="1">Membrane</location>
        <topology evidence="1">Multi-pass membrane protein</topology>
    </subcellularLocation>
</comment>
<evidence type="ECO:0000259" key="9">
    <source>
        <dbReference type="PROSITE" id="PS50850"/>
    </source>
</evidence>
<feature type="transmembrane region" description="Helical" evidence="8">
    <location>
        <begin position="244"/>
        <end position="262"/>
    </location>
</feature>
<evidence type="ECO:0000256" key="1">
    <source>
        <dbReference type="ARBA" id="ARBA00004141"/>
    </source>
</evidence>
<feature type="transmembrane region" description="Helical" evidence="8">
    <location>
        <begin position="509"/>
        <end position="533"/>
    </location>
</feature>
<dbReference type="InterPro" id="IPR020846">
    <property type="entry name" value="MFS_dom"/>
</dbReference>
<dbReference type="PROSITE" id="PS50850">
    <property type="entry name" value="MFS"/>
    <property type="match status" value="1"/>
</dbReference>
<evidence type="ECO:0000256" key="5">
    <source>
        <dbReference type="ARBA" id="ARBA00022989"/>
    </source>
</evidence>
<evidence type="ECO:0000256" key="3">
    <source>
        <dbReference type="ARBA" id="ARBA00022448"/>
    </source>
</evidence>
<dbReference type="STRING" id="242507.G4MVW2"/>
<feature type="transmembrane region" description="Helical" evidence="8">
    <location>
        <begin position="213"/>
        <end position="232"/>
    </location>
</feature>
<dbReference type="VEuPathDB" id="FungiDB:MGG_10816"/>
<dbReference type="InterPro" id="IPR003663">
    <property type="entry name" value="Sugar/inositol_transpt"/>
</dbReference>
<feature type="transmembrane region" description="Helical" evidence="8">
    <location>
        <begin position="21"/>
        <end position="40"/>
    </location>
</feature>
<dbReference type="PANTHER" id="PTHR48022">
    <property type="entry name" value="PLASTIDIC GLUCOSE TRANSPORTER 4"/>
    <property type="match status" value="1"/>
</dbReference>
<evidence type="ECO:0000256" key="6">
    <source>
        <dbReference type="ARBA" id="ARBA00023136"/>
    </source>
</evidence>
<feature type="transmembrane region" description="Helical" evidence="8">
    <location>
        <begin position="185"/>
        <end position="206"/>
    </location>
</feature>
<keyword evidence="5 8" id="KW-1133">Transmembrane helix</keyword>
<dbReference type="NCBIfam" id="TIGR00879">
    <property type="entry name" value="SP"/>
    <property type="match status" value="1"/>
</dbReference>
<dbReference type="HOGENOM" id="CLU_001265_30_12_1"/>
<keyword evidence="11" id="KW-1185">Reference proteome</keyword>
<dbReference type="PROSITE" id="PS00216">
    <property type="entry name" value="SUGAR_TRANSPORT_1"/>
    <property type="match status" value="1"/>
</dbReference>
<feature type="domain" description="Major facilitator superfamily (MFS) profile" evidence="9">
    <location>
        <begin position="139"/>
        <end position="600"/>
    </location>
</feature>
<evidence type="ECO:0000256" key="8">
    <source>
        <dbReference type="SAM" id="Phobius"/>
    </source>
</evidence>
<keyword evidence="6 8" id="KW-0472">Membrane</keyword>
<dbReference type="PROSITE" id="PS00217">
    <property type="entry name" value="SUGAR_TRANSPORT_2"/>
    <property type="match status" value="1"/>
</dbReference>
<comment type="similarity">
    <text evidence="2">Belongs to the major facilitator superfamily. Sugar transporter (TC 2.A.1.1) family.</text>
</comment>
<dbReference type="InterPro" id="IPR005829">
    <property type="entry name" value="Sugar_transporter_CS"/>
</dbReference>
<dbReference type="SMR" id="G4MVW2"/>
<reference key="2">
    <citation type="submission" date="2011-05" db="EMBL/GenBank/DDBJ databases">
        <title>The Genome Sequence of Magnaporthe oryzae 70-15.</title>
        <authorList>
            <consortium name="The Broad Institute Genome Sequencing Platform"/>
            <person name="Ma L.-J."/>
            <person name="Dead R."/>
            <person name="Young S.K."/>
            <person name="Zeng Q."/>
            <person name="Gargeya S."/>
            <person name="Fitzgerald M."/>
            <person name="Haas B."/>
            <person name="Abouelleil A."/>
            <person name="Alvarado L."/>
            <person name="Arachchi H.M."/>
            <person name="Berlin A."/>
            <person name="Brown A."/>
            <person name="Chapman S.B."/>
            <person name="Chen Z."/>
            <person name="Dunbar C."/>
            <person name="Freedman E."/>
            <person name="Gearin G."/>
            <person name="Gellesch M."/>
            <person name="Goldberg J."/>
            <person name="Griggs A."/>
            <person name="Gujja S."/>
            <person name="Heiman D."/>
            <person name="Howarth C."/>
            <person name="Larson L."/>
            <person name="Lui A."/>
            <person name="MacDonald P.J.P."/>
            <person name="Mehta T."/>
            <person name="Montmayeur A."/>
            <person name="Murphy C."/>
            <person name="Neiman D."/>
            <person name="Pearson M."/>
            <person name="Priest M."/>
            <person name="Roberts A."/>
            <person name="Saif S."/>
            <person name="Shea T."/>
            <person name="Shenoy N."/>
            <person name="Sisk P."/>
            <person name="Stolte C."/>
            <person name="Sykes S."/>
            <person name="Yandava C."/>
            <person name="Wortman J."/>
            <person name="Nusbaum C."/>
            <person name="Birren B."/>
        </authorList>
    </citation>
    <scope>NUCLEOTIDE SEQUENCE</scope>
    <source>
        <strain>70-15</strain>
    </source>
</reference>
<dbReference type="SUPFAM" id="SSF103473">
    <property type="entry name" value="MFS general substrate transporter"/>
    <property type="match status" value="1"/>
</dbReference>
<keyword evidence="4 8" id="KW-0812">Transmembrane</keyword>
<evidence type="ECO:0000256" key="4">
    <source>
        <dbReference type="ARBA" id="ARBA00022692"/>
    </source>
</evidence>
<proteinExistence type="inferred from homology"/>
<dbReference type="InParanoid" id="G4MVW2"/>
<sequence length="658" mass="73373">MGSTNVIKATKAAIKECPREIFNFYLLACACIWSFSGVAFHCRYSRAVWRNWPWPNNDRPAGPPNRAQRWKFFQTSFGQPKSFEAFSIATNYFSARPRAARQRPARHERTLRLGTPIPSDEPSVHLRHGVAPALNNTTTTTTTTTSGVAKGFDEGNIASVVVLPVFKKRFNLQSLNEKDYADTKGWIVAIATAGAVFGCLACVYLTQRLGRRLTFQMLTLIYIAGVLGQTFSNGNLGALYASRVIAGIGIGATTVIPSIYIAEIAPQSIRGLLTVQYACCQQLGVVLGFWVNYGCTKSFADTEKQWMLPTALQLVPAVIWLVGCSFTPETPRFLLSQNKRTEALATLVRFRNLPEDHPYVRNEFARIEDQLNLELELAAGSTFLDLVRETFATVENRRRFFLMFFCHVFGQWSGANGITQYSPTVLGYLGITGTEASFLATGVYAIVKFASVLVFSLFMIDFIGRRRSLISGITLQILTLGYIGAYLGVTTGWSAERIESTPAALGASRMAIVAIYFHAVAWSIGWFSIPYLVSAEIFPLRIRSLNVSVGMAVHWANYFGCSRAMPSLLVGTNRYGAFVFFCCICIVSLCYVYFAMPETAGRSLESMDKLFDHPWYEVHKYAYPRPEDLKQEMRTDKELRLDEEKADEAAAGKTKHTE</sequence>
<feature type="region of interest" description="Disordered" evidence="7">
    <location>
        <begin position="629"/>
        <end position="658"/>
    </location>
</feature>
<accession>G4MVW2</accession>
<protein>
    <submittedName>
        <fullName evidence="10">Quinate permease</fullName>
    </submittedName>
</protein>
<dbReference type="Gene3D" id="1.20.1250.20">
    <property type="entry name" value="MFS general substrate transporter like domains"/>
    <property type="match status" value="1"/>
</dbReference>
<gene>
    <name evidence="10" type="ORF">MGG_10816</name>
</gene>
<evidence type="ECO:0000256" key="7">
    <source>
        <dbReference type="SAM" id="MobiDB-lite"/>
    </source>
</evidence>